<dbReference type="HOGENOM" id="CLU_650957_0_0_1"/>
<dbReference type="FlyBase" id="FBgn0025616">
    <property type="gene designation" value="CG13359"/>
</dbReference>
<proteinExistence type="evidence at transcript level"/>
<dbReference type="VEuPathDB" id="VectorBase:FBgn0025616"/>
<evidence type="ECO:0000313" key="3">
    <source>
        <dbReference type="FlyBase" id="FBgn0025616"/>
    </source>
</evidence>
<protein>
    <submittedName>
        <fullName evidence="2">AT14307p</fullName>
    </submittedName>
</protein>
<dbReference type="PANTHER" id="PTHR47877:SF3">
    <property type="entry name" value="LATE EMBRYOGENESIS ABUNDANT DOMAIN-CONTAINING PROTEIN _ LEA DOMAIN-CONTAINING PROTEIN"/>
    <property type="match status" value="1"/>
</dbReference>
<feature type="region of interest" description="Disordered" evidence="1">
    <location>
        <begin position="430"/>
        <end position="492"/>
    </location>
</feature>
<evidence type="ECO:0000256" key="1">
    <source>
        <dbReference type="SAM" id="MobiDB-lite"/>
    </source>
</evidence>
<reference evidence="2" key="1">
    <citation type="submission" date="2002-03" db="EMBL/GenBank/DDBJ databases">
        <authorList>
            <person name="Stapleton M."/>
            <person name="Brokstein P."/>
            <person name="Hong L."/>
            <person name="Agbayani A."/>
            <person name="Carlson J."/>
            <person name="Champe M."/>
            <person name="Chavez C."/>
            <person name="Dorsett V."/>
            <person name="Dresnek D."/>
            <person name="Farfan D."/>
            <person name="Frise E."/>
            <person name="George R."/>
            <person name="Gonzalez M."/>
            <person name="Guarin H."/>
            <person name="Kronmiller B."/>
            <person name="Li P."/>
            <person name="Liao G."/>
            <person name="Miranda A."/>
            <person name="Mungall C.J."/>
            <person name="Nunoo J."/>
            <person name="Pacleb J."/>
            <person name="Paragas V."/>
            <person name="Park S."/>
            <person name="Patel S."/>
            <person name="Phouanenavong S."/>
            <person name="Wan K."/>
            <person name="Yu C."/>
            <person name="Lewis S.E."/>
            <person name="Rubin G.M."/>
            <person name="Celniker S."/>
        </authorList>
    </citation>
    <scope>NUCLEOTIDE SEQUENCE</scope>
</reference>
<feature type="compositionally biased region" description="Low complexity" evidence="1">
    <location>
        <begin position="469"/>
        <end position="490"/>
    </location>
</feature>
<accession>Q8T461</accession>
<dbReference type="AGR" id="FB:FBgn0025616"/>
<name>Q8T461_DROME</name>
<organism evidence="2">
    <name type="scientific">Drosophila melanogaster</name>
    <name type="common">Fruit fly</name>
    <dbReference type="NCBI Taxonomy" id="7227"/>
    <lineage>
        <taxon>Eukaryota</taxon>
        <taxon>Metazoa</taxon>
        <taxon>Ecdysozoa</taxon>
        <taxon>Arthropoda</taxon>
        <taxon>Hexapoda</taxon>
        <taxon>Insecta</taxon>
        <taxon>Pterygota</taxon>
        <taxon>Neoptera</taxon>
        <taxon>Endopterygota</taxon>
        <taxon>Diptera</taxon>
        <taxon>Brachycera</taxon>
        <taxon>Muscomorpha</taxon>
        <taxon>Ephydroidea</taxon>
        <taxon>Drosophilidae</taxon>
        <taxon>Drosophila</taxon>
        <taxon>Sophophora</taxon>
    </lineage>
</organism>
<dbReference type="EMBL" id="AY089336">
    <property type="protein sequence ID" value="AAL90074.1"/>
    <property type="molecule type" value="mRNA"/>
</dbReference>
<dbReference type="AlphaFoldDB" id="Q8T461"/>
<sequence length="526" mass="58567">MKCSASFNALCDVGTPRPNLQRLIPYVEPQQDDEEDMVVWCRSNLDLACSLSEMRIRCPEHFDVATVVGVNSHTGKLITHFNHRKLGDVDLAPHPLLSRRDKFMDICQKQVMTSQGCLASEGTPIPADLEVTWQSHSIFDCLALRKVRAEMNLADQKAAKNLVDRVEVHHKTLQTEEAERRKLIIDKANSARNLTIDKANSARILAIDKATSARKLTIDNSTSAGTLTIDKATTARKLTIDKGTSARKLTIDKATSARKLTIEKATSARKMTIDKAKSTRNLTIDNATSARKLTIEKATSARKMTIDKAKSTRNLTIDNATSAWKLTIEKATSTRKMTIDKAKSTRNLTIDNATSARKLTIEKATSARRFSRPKRYVSGYISKRKSIGKTESLSRGAYIPDPELNRAIAKYGVSASQPFKRQHCLVLEKHPDRTQIPNSRTNTSGCKSDGSSTPIWRSARTGADQNTQAESSDSFNSSNSFESSSLASDSQENHELSTAAGLTAAFMRRHMLFHLLARRFRRRYLR</sequence>
<dbReference type="ExpressionAtlas" id="Q8T461">
    <property type="expression patterns" value="baseline and differential"/>
</dbReference>
<evidence type="ECO:0000313" key="2">
    <source>
        <dbReference type="EMBL" id="AAL90074.1"/>
    </source>
</evidence>
<gene>
    <name evidence="2" type="primary">EG:34F3.9</name>
    <name evidence="3" type="ORF">CG13359</name>
</gene>
<dbReference type="OrthoDB" id="7856286at2759"/>
<dbReference type="PANTHER" id="PTHR47877">
    <property type="entry name" value="LATE EMBRYOGENESIS ABUNDANT DOMAIN-CONTAINING PROTEIN / LEA DOMAIN-CONTAINING PROTEIN"/>
    <property type="match status" value="1"/>
</dbReference>
<feature type="compositionally biased region" description="Polar residues" evidence="1">
    <location>
        <begin position="435"/>
        <end position="455"/>
    </location>
</feature>